<feature type="compositionally biased region" description="Basic and acidic residues" evidence="4">
    <location>
        <begin position="92"/>
        <end position="110"/>
    </location>
</feature>
<dbReference type="EMBL" id="JAGPNK010000001">
    <property type="protein sequence ID" value="KAH7328681.1"/>
    <property type="molecule type" value="Genomic_DNA"/>
</dbReference>
<feature type="compositionally biased region" description="Low complexity" evidence="4">
    <location>
        <begin position="111"/>
        <end position="120"/>
    </location>
</feature>
<gene>
    <name evidence="5" type="ORF">B0I35DRAFT_473361</name>
</gene>
<dbReference type="Proteomes" id="UP000813444">
    <property type="component" value="Unassembled WGS sequence"/>
</dbReference>
<evidence type="ECO:0000256" key="1">
    <source>
        <dbReference type="ARBA" id="ARBA00022707"/>
    </source>
</evidence>
<evidence type="ECO:0000256" key="4">
    <source>
        <dbReference type="SAM" id="MobiDB-lite"/>
    </source>
</evidence>
<evidence type="ECO:0000313" key="5">
    <source>
        <dbReference type="EMBL" id="KAH7328681.1"/>
    </source>
</evidence>
<feature type="compositionally biased region" description="Basic and acidic residues" evidence="4">
    <location>
        <begin position="59"/>
        <end position="71"/>
    </location>
</feature>
<dbReference type="InterPro" id="IPR031632">
    <property type="entry name" value="SVIP"/>
</dbReference>
<feature type="region of interest" description="Disordered" evidence="4">
    <location>
        <begin position="1"/>
        <end position="120"/>
    </location>
</feature>
<evidence type="ECO:0000256" key="3">
    <source>
        <dbReference type="ARBA" id="ARBA00023288"/>
    </source>
</evidence>
<comment type="caution">
    <text evidence="5">The sequence shown here is derived from an EMBL/GenBank/DDBJ whole genome shotgun (WGS) entry which is preliminary data.</text>
</comment>
<dbReference type="Pfam" id="PF15811">
    <property type="entry name" value="SVIP"/>
    <property type="match status" value="1"/>
</dbReference>
<evidence type="ECO:0000313" key="6">
    <source>
        <dbReference type="Proteomes" id="UP000813444"/>
    </source>
</evidence>
<keyword evidence="3" id="KW-0449">Lipoprotein</keyword>
<dbReference type="AlphaFoldDB" id="A0A8K0WYA2"/>
<keyword evidence="2" id="KW-0564">Palmitate</keyword>
<proteinExistence type="predicted"/>
<accession>A0A8K0WYA2</accession>
<feature type="compositionally biased region" description="Low complexity" evidence="4">
    <location>
        <begin position="44"/>
        <end position="58"/>
    </location>
</feature>
<name>A0A8K0WYA2_9HYPO</name>
<reference evidence="5" key="1">
    <citation type="journal article" date="2021" name="Nat. Commun.">
        <title>Genetic determinants of endophytism in the Arabidopsis root mycobiome.</title>
        <authorList>
            <person name="Mesny F."/>
            <person name="Miyauchi S."/>
            <person name="Thiergart T."/>
            <person name="Pickel B."/>
            <person name="Atanasova L."/>
            <person name="Karlsson M."/>
            <person name="Huettel B."/>
            <person name="Barry K.W."/>
            <person name="Haridas S."/>
            <person name="Chen C."/>
            <person name="Bauer D."/>
            <person name="Andreopoulos W."/>
            <person name="Pangilinan J."/>
            <person name="LaButti K."/>
            <person name="Riley R."/>
            <person name="Lipzen A."/>
            <person name="Clum A."/>
            <person name="Drula E."/>
            <person name="Henrissat B."/>
            <person name="Kohler A."/>
            <person name="Grigoriev I.V."/>
            <person name="Martin F.M."/>
            <person name="Hacquard S."/>
        </authorList>
    </citation>
    <scope>NUCLEOTIDE SEQUENCE</scope>
    <source>
        <strain evidence="5">MPI-CAGE-CH-0235</strain>
    </source>
</reference>
<sequence length="120" mass="12226">MGNCCGKPDAENTLGPRHADSQAPTGPQTSRLPHKVGGPGRTLGGSSSAADTSAAAGDARQKAAEAAEARAKAASSGGGKLQSQLAAQKKQTRNDTLKEASEQTLRERESASAAEARNWN</sequence>
<keyword evidence="1" id="KW-0519">Myristate</keyword>
<organism evidence="5 6">
    <name type="scientific">Stachybotrys elegans</name>
    <dbReference type="NCBI Taxonomy" id="80388"/>
    <lineage>
        <taxon>Eukaryota</taxon>
        <taxon>Fungi</taxon>
        <taxon>Dikarya</taxon>
        <taxon>Ascomycota</taxon>
        <taxon>Pezizomycotina</taxon>
        <taxon>Sordariomycetes</taxon>
        <taxon>Hypocreomycetidae</taxon>
        <taxon>Hypocreales</taxon>
        <taxon>Stachybotryaceae</taxon>
        <taxon>Stachybotrys</taxon>
    </lineage>
</organism>
<evidence type="ECO:0000256" key="2">
    <source>
        <dbReference type="ARBA" id="ARBA00023139"/>
    </source>
</evidence>
<protein>
    <submittedName>
        <fullName evidence="5">Uncharacterized protein</fullName>
    </submittedName>
</protein>
<feature type="compositionally biased region" description="Polar residues" evidence="4">
    <location>
        <begin position="22"/>
        <end position="31"/>
    </location>
</feature>
<keyword evidence="6" id="KW-1185">Reference proteome</keyword>